<accession>A0A934Q0D9</accession>
<keyword evidence="1" id="KW-0805">Transcription regulation</keyword>
<proteinExistence type="predicted"/>
<dbReference type="GO" id="GO:0003700">
    <property type="term" value="F:DNA-binding transcription factor activity"/>
    <property type="evidence" value="ECO:0007669"/>
    <property type="project" value="InterPro"/>
</dbReference>
<keyword evidence="2" id="KW-0238">DNA-binding</keyword>
<dbReference type="Pfam" id="PF01047">
    <property type="entry name" value="MarR"/>
    <property type="match status" value="1"/>
</dbReference>
<evidence type="ECO:0000313" key="5">
    <source>
        <dbReference type="EMBL" id="MBK0392418.1"/>
    </source>
</evidence>
<evidence type="ECO:0000259" key="4">
    <source>
        <dbReference type="PROSITE" id="PS50995"/>
    </source>
</evidence>
<evidence type="ECO:0000256" key="3">
    <source>
        <dbReference type="ARBA" id="ARBA00023163"/>
    </source>
</evidence>
<protein>
    <submittedName>
        <fullName evidence="5">MarR family transcriptional regulator</fullName>
    </submittedName>
</protein>
<feature type="domain" description="HTH marR-type" evidence="4">
    <location>
        <begin position="6"/>
        <end position="141"/>
    </location>
</feature>
<dbReference type="Proteomes" id="UP000617041">
    <property type="component" value="Unassembled WGS sequence"/>
</dbReference>
<dbReference type="RefSeq" id="WP_200787355.1">
    <property type="nucleotide sequence ID" value="NZ_JAEDAO010000001.1"/>
</dbReference>
<dbReference type="GO" id="GO:0006950">
    <property type="term" value="P:response to stress"/>
    <property type="evidence" value="ECO:0007669"/>
    <property type="project" value="TreeGrafter"/>
</dbReference>
<dbReference type="InterPro" id="IPR039422">
    <property type="entry name" value="MarR/SlyA-like"/>
</dbReference>
<dbReference type="PROSITE" id="PS50995">
    <property type="entry name" value="HTH_MARR_2"/>
    <property type="match status" value="1"/>
</dbReference>
<dbReference type="PANTHER" id="PTHR33164:SF64">
    <property type="entry name" value="TRANSCRIPTIONAL REGULATOR SLYA"/>
    <property type="match status" value="1"/>
</dbReference>
<organism evidence="5 6">
    <name type="scientific">Ramlibacter algicola</name>
    <dbReference type="NCBI Taxonomy" id="2795217"/>
    <lineage>
        <taxon>Bacteria</taxon>
        <taxon>Pseudomonadati</taxon>
        <taxon>Pseudomonadota</taxon>
        <taxon>Betaproteobacteria</taxon>
        <taxon>Burkholderiales</taxon>
        <taxon>Comamonadaceae</taxon>
        <taxon>Ramlibacter</taxon>
    </lineage>
</organism>
<dbReference type="Gene3D" id="1.10.10.10">
    <property type="entry name" value="Winged helix-like DNA-binding domain superfamily/Winged helix DNA-binding domain"/>
    <property type="match status" value="1"/>
</dbReference>
<reference evidence="5" key="1">
    <citation type="submission" date="2020-12" db="EMBL/GenBank/DDBJ databases">
        <title>Ramlibacter sp. nov., isolated from a freshwater alga, Cryptomonas.</title>
        <authorList>
            <person name="Kim H.M."/>
            <person name="Jeon C.O."/>
        </authorList>
    </citation>
    <scope>NUCLEOTIDE SEQUENCE</scope>
    <source>
        <strain evidence="5">CrO1</strain>
    </source>
</reference>
<evidence type="ECO:0000256" key="2">
    <source>
        <dbReference type="ARBA" id="ARBA00023125"/>
    </source>
</evidence>
<dbReference type="EMBL" id="JAEDAO010000001">
    <property type="protein sequence ID" value="MBK0392418.1"/>
    <property type="molecule type" value="Genomic_DNA"/>
</dbReference>
<dbReference type="InterPro" id="IPR036390">
    <property type="entry name" value="WH_DNA-bd_sf"/>
</dbReference>
<dbReference type="InterPro" id="IPR036388">
    <property type="entry name" value="WH-like_DNA-bd_sf"/>
</dbReference>
<evidence type="ECO:0000313" key="6">
    <source>
        <dbReference type="Proteomes" id="UP000617041"/>
    </source>
</evidence>
<dbReference type="AlphaFoldDB" id="A0A934Q0D9"/>
<dbReference type="SUPFAM" id="SSF46785">
    <property type="entry name" value="Winged helix' DNA-binding domain"/>
    <property type="match status" value="1"/>
</dbReference>
<keyword evidence="6" id="KW-1185">Reference proteome</keyword>
<evidence type="ECO:0000256" key="1">
    <source>
        <dbReference type="ARBA" id="ARBA00023015"/>
    </source>
</evidence>
<dbReference type="GO" id="GO:0003677">
    <property type="term" value="F:DNA binding"/>
    <property type="evidence" value="ECO:0007669"/>
    <property type="project" value="UniProtKB-KW"/>
</dbReference>
<sequence>MKTDLSARFGFLVRETATLYGQQFDRRAREELGLSQAQVRLLWKLANHGDEPPSQAELAQSLGITPMAVATMCDRLALAGWVERRPHASDRRVNQLHILPKARDALAHAVQIGDELTAGVLRGFSAAERKQLLALLARAREGLLEAETKESTS</sequence>
<comment type="caution">
    <text evidence="5">The sequence shown here is derived from an EMBL/GenBank/DDBJ whole genome shotgun (WGS) entry which is preliminary data.</text>
</comment>
<name>A0A934Q0D9_9BURK</name>
<gene>
    <name evidence="5" type="ORF">I8E28_07430</name>
</gene>
<dbReference type="SMART" id="SM00347">
    <property type="entry name" value="HTH_MARR"/>
    <property type="match status" value="1"/>
</dbReference>
<keyword evidence="3" id="KW-0804">Transcription</keyword>
<dbReference type="InterPro" id="IPR000835">
    <property type="entry name" value="HTH_MarR-typ"/>
</dbReference>
<dbReference type="PRINTS" id="PR00598">
    <property type="entry name" value="HTHMARR"/>
</dbReference>
<dbReference type="PANTHER" id="PTHR33164">
    <property type="entry name" value="TRANSCRIPTIONAL REGULATOR, MARR FAMILY"/>
    <property type="match status" value="1"/>
</dbReference>